<dbReference type="InterPro" id="IPR050903">
    <property type="entry name" value="Bact_Chemotaxis_MeTrfase"/>
</dbReference>
<dbReference type="GO" id="GO:0032259">
    <property type="term" value="P:methylation"/>
    <property type="evidence" value="ECO:0007669"/>
    <property type="project" value="UniProtKB-KW"/>
</dbReference>
<organism evidence="9 10">
    <name type="scientific">Vibrio amylolyticus</name>
    <dbReference type="NCBI Taxonomy" id="2847292"/>
    <lineage>
        <taxon>Bacteria</taxon>
        <taxon>Pseudomonadati</taxon>
        <taxon>Pseudomonadota</taxon>
        <taxon>Gammaproteobacteria</taxon>
        <taxon>Vibrionales</taxon>
        <taxon>Vibrionaceae</taxon>
        <taxon>Vibrio</taxon>
    </lineage>
</organism>
<evidence type="ECO:0000256" key="5">
    <source>
        <dbReference type="ARBA" id="ARBA00022691"/>
    </source>
</evidence>
<evidence type="ECO:0000256" key="4">
    <source>
        <dbReference type="ARBA" id="ARBA00022679"/>
    </source>
</evidence>
<dbReference type="InterPro" id="IPR022641">
    <property type="entry name" value="CheR_N"/>
</dbReference>
<dbReference type="InterPro" id="IPR036804">
    <property type="entry name" value="CheR_N_sf"/>
</dbReference>
<dbReference type="InterPro" id="IPR000780">
    <property type="entry name" value="CheR_MeTrfase"/>
</dbReference>
<proteinExistence type="predicted"/>
<evidence type="ECO:0000259" key="8">
    <source>
        <dbReference type="PROSITE" id="PS50123"/>
    </source>
</evidence>
<dbReference type="Pfam" id="PF01739">
    <property type="entry name" value="CheR"/>
    <property type="match status" value="1"/>
</dbReference>
<dbReference type="PANTHER" id="PTHR24422:SF19">
    <property type="entry name" value="CHEMOTAXIS PROTEIN METHYLTRANSFERASE"/>
    <property type="match status" value="1"/>
</dbReference>
<feature type="binding site" evidence="7">
    <location>
        <begin position="235"/>
        <end position="236"/>
    </location>
    <ligand>
        <name>S-adenosyl-L-methionine</name>
        <dbReference type="ChEBI" id="CHEBI:59789"/>
    </ligand>
</feature>
<dbReference type="Pfam" id="PF03705">
    <property type="entry name" value="CheR_N"/>
    <property type="match status" value="1"/>
</dbReference>
<protein>
    <recommendedName>
        <fullName evidence="6">Chemotaxis protein methyltransferase</fullName>
        <ecNumber evidence="6">2.1.1.80</ecNumber>
    </recommendedName>
</protein>
<dbReference type="EMBL" id="JAJHVV010000007">
    <property type="protein sequence ID" value="MCK6264181.1"/>
    <property type="molecule type" value="Genomic_DNA"/>
</dbReference>
<dbReference type="Gene3D" id="1.10.155.10">
    <property type="entry name" value="Chemotaxis receptor methyltransferase CheR, N-terminal domain"/>
    <property type="match status" value="1"/>
</dbReference>
<dbReference type="PRINTS" id="PR00996">
    <property type="entry name" value="CHERMTFRASE"/>
</dbReference>
<comment type="caution">
    <text evidence="9">The sequence shown here is derived from an EMBL/GenBank/DDBJ whole genome shotgun (WGS) entry which is preliminary data.</text>
</comment>
<evidence type="ECO:0000313" key="10">
    <source>
        <dbReference type="Proteomes" id="UP001139559"/>
    </source>
</evidence>
<dbReference type="PIRSF" id="PIRSF000410">
    <property type="entry name" value="CheR"/>
    <property type="match status" value="1"/>
</dbReference>
<keyword evidence="5 6" id="KW-0949">S-adenosyl-L-methionine</keyword>
<evidence type="ECO:0000256" key="6">
    <source>
        <dbReference type="PIRNR" id="PIRNR000410"/>
    </source>
</evidence>
<feature type="binding site" evidence="7">
    <location>
        <position position="160"/>
    </location>
    <ligand>
        <name>S-adenosyl-L-methionine</name>
        <dbReference type="ChEBI" id="CHEBI:59789"/>
    </ligand>
</feature>
<evidence type="ECO:0000256" key="1">
    <source>
        <dbReference type="ARBA" id="ARBA00001541"/>
    </source>
</evidence>
<keyword evidence="10" id="KW-1185">Reference proteome</keyword>
<dbReference type="SUPFAM" id="SSF53335">
    <property type="entry name" value="S-adenosyl-L-methionine-dependent methyltransferases"/>
    <property type="match status" value="1"/>
</dbReference>
<feature type="binding site" evidence="7">
    <location>
        <position position="98"/>
    </location>
    <ligand>
        <name>S-adenosyl-L-methionine</name>
        <dbReference type="ChEBI" id="CHEBI:59789"/>
    </ligand>
</feature>
<keyword evidence="3 6" id="KW-0489">Methyltransferase</keyword>
<evidence type="ECO:0000256" key="3">
    <source>
        <dbReference type="ARBA" id="ARBA00022603"/>
    </source>
</evidence>
<dbReference type="EC" id="2.1.1.80" evidence="6"/>
<feature type="binding site" evidence="7">
    <location>
        <position position="134"/>
    </location>
    <ligand>
        <name>S-adenosyl-L-methionine</name>
        <dbReference type="ChEBI" id="CHEBI:59789"/>
    </ligand>
</feature>
<dbReference type="SMART" id="SM00138">
    <property type="entry name" value="MeTrc"/>
    <property type="match status" value="1"/>
</dbReference>
<dbReference type="Proteomes" id="UP001139559">
    <property type="component" value="Unassembled WGS sequence"/>
</dbReference>
<accession>A0A9X1XK34</accession>
<feature type="binding site" evidence="7">
    <location>
        <begin position="218"/>
        <end position="219"/>
    </location>
    <ligand>
        <name>S-adenosyl-L-methionine</name>
        <dbReference type="ChEBI" id="CHEBI:59789"/>
    </ligand>
</feature>
<dbReference type="InterPro" id="IPR026024">
    <property type="entry name" value="Chemotaxis_MeTrfase_CheR"/>
</dbReference>
<comment type="function">
    <text evidence="2 6">Methylation of the membrane-bound methyl-accepting chemotaxis proteins (MCP) to form gamma-glutamyl methyl ester residues in MCP.</text>
</comment>
<dbReference type="Gene3D" id="3.40.50.150">
    <property type="entry name" value="Vaccinia Virus protein VP39"/>
    <property type="match status" value="1"/>
</dbReference>
<sequence>MGRVLTQAEGVATMGITEDKEFELTDKDFKYIQWYMHKSVGIFLSDRKRTMVYGRLSRQMRAQGVRRFTDYKEIIENSEAERINFINSLTTNKTEFFREMHHFEFLEGTALDQWKHQGNSSINIWSAGCSTGQEPYSIVSSLFISGAFEAFDTVNIFASDLDTSVLDHAKAGIYDEEAIETIPEQYLKSCFVKGRGQHKGKIKIKKGLQQQIIFNQLNLFDEWPKMPEYDLISCRNVMIYFDRETQIALLKRFHQALKPNGILFIGHSESAGPCSDIFHHLGHTIYVKQ</sequence>
<comment type="catalytic activity">
    <reaction evidence="1 6">
        <text>L-glutamyl-[protein] + S-adenosyl-L-methionine = [protein]-L-glutamate 5-O-methyl ester + S-adenosyl-L-homocysteine</text>
        <dbReference type="Rhea" id="RHEA:24452"/>
        <dbReference type="Rhea" id="RHEA-COMP:10208"/>
        <dbReference type="Rhea" id="RHEA-COMP:10311"/>
        <dbReference type="ChEBI" id="CHEBI:29973"/>
        <dbReference type="ChEBI" id="CHEBI:57856"/>
        <dbReference type="ChEBI" id="CHEBI:59789"/>
        <dbReference type="ChEBI" id="CHEBI:82795"/>
        <dbReference type="EC" id="2.1.1.80"/>
    </reaction>
</comment>
<dbReference type="CDD" id="cd02440">
    <property type="entry name" value="AdoMet_MTases"/>
    <property type="match status" value="1"/>
</dbReference>
<dbReference type="InterPro" id="IPR022642">
    <property type="entry name" value="CheR_C"/>
</dbReference>
<feature type="domain" description="CheR-type methyltransferase" evidence="8">
    <location>
        <begin position="17"/>
        <end position="289"/>
    </location>
</feature>
<feature type="binding site" evidence="7">
    <location>
        <position position="92"/>
    </location>
    <ligand>
        <name>S-adenosyl-L-methionine</name>
        <dbReference type="ChEBI" id="CHEBI:59789"/>
    </ligand>
</feature>
<evidence type="ECO:0000256" key="2">
    <source>
        <dbReference type="ARBA" id="ARBA00002759"/>
    </source>
</evidence>
<dbReference type="SUPFAM" id="SSF47757">
    <property type="entry name" value="Chemotaxis receptor methyltransferase CheR, N-terminal domain"/>
    <property type="match status" value="1"/>
</dbReference>
<dbReference type="InterPro" id="IPR029063">
    <property type="entry name" value="SAM-dependent_MTases_sf"/>
</dbReference>
<keyword evidence="4 6" id="KW-0808">Transferase</keyword>
<dbReference type="AlphaFoldDB" id="A0A9X1XK34"/>
<dbReference type="RefSeq" id="WP_248009252.1">
    <property type="nucleotide sequence ID" value="NZ_JAJHVV010000007.1"/>
</dbReference>
<evidence type="ECO:0000256" key="7">
    <source>
        <dbReference type="PIRSR" id="PIRSR000410-1"/>
    </source>
</evidence>
<reference evidence="9" key="1">
    <citation type="submission" date="2021-11" db="EMBL/GenBank/DDBJ databases">
        <title>Vibrio ZSDE26 sp. nov. and Vibrio ZSDZ34 sp. nov., isolated from coastal seawater in Qingdao.</title>
        <authorList>
            <person name="Zhang P."/>
        </authorList>
    </citation>
    <scope>NUCLEOTIDE SEQUENCE</scope>
    <source>
        <strain evidence="9">ZSDE26</strain>
    </source>
</reference>
<feature type="binding site" evidence="7">
    <location>
        <position position="94"/>
    </location>
    <ligand>
        <name>S-adenosyl-L-methionine</name>
        <dbReference type="ChEBI" id="CHEBI:59789"/>
    </ligand>
</feature>
<dbReference type="PANTHER" id="PTHR24422">
    <property type="entry name" value="CHEMOTAXIS PROTEIN METHYLTRANSFERASE"/>
    <property type="match status" value="1"/>
</dbReference>
<dbReference type="PROSITE" id="PS50123">
    <property type="entry name" value="CHER"/>
    <property type="match status" value="1"/>
</dbReference>
<gene>
    <name evidence="9" type="ORF">KP803_12950</name>
</gene>
<evidence type="ECO:0000313" key="9">
    <source>
        <dbReference type="EMBL" id="MCK6264181.1"/>
    </source>
</evidence>
<dbReference type="GO" id="GO:0008983">
    <property type="term" value="F:protein-glutamate O-methyltransferase activity"/>
    <property type="evidence" value="ECO:0007669"/>
    <property type="project" value="UniProtKB-EC"/>
</dbReference>
<name>A0A9X1XK34_9VIBR</name>